<protein>
    <submittedName>
        <fullName evidence="1">Uncharacterized protein</fullName>
    </submittedName>
</protein>
<name>A0A9X2ELF6_9GAMM</name>
<sequence>MSLRHLNEQITQCSHDIEQQRLGVMAIVDRQQQEAQQRLQSIPLPLMLGLALIAGFAAEKLWQLPSTSQLVHFALSLRAF</sequence>
<evidence type="ECO:0000313" key="2">
    <source>
        <dbReference type="Proteomes" id="UP001139028"/>
    </source>
</evidence>
<dbReference type="EMBL" id="JALBWM010000006">
    <property type="protein sequence ID" value="MCO1333200.1"/>
    <property type="molecule type" value="Genomic_DNA"/>
</dbReference>
<organism evidence="1 2">
    <name type="scientific">Microbulbifer okhotskensis</name>
    <dbReference type="NCBI Taxonomy" id="2926617"/>
    <lineage>
        <taxon>Bacteria</taxon>
        <taxon>Pseudomonadati</taxon>
        <taxon>Pseudomonadota</taxon>
        <taxon>Gammaproteobacteria</taxon>
        <taxon>Cellvibrionales</taxon>
        <taxon>Microbulbiferaceae</taxon>
        <taxon>Microbulbifer</taxon>
    </lineage>
</organism>
<dbReference type="RefSeq" id="WP_252464369.1">
    <property type="nucleotide sequence ID" value="NZ_JALBWM010000006.1"/>
</dbReference>
<proteinExistence type="predicted"/>
<dbReference type="Proteomes" id="UP001139028">
    <property type="component" value="Unassembled WGS sequence"/>
</dbReference>
<accession>A0A9X2ELF6</accession>
<keyword evidence="2" id="KW-1185">Reference proteome</keyword>
<evidence type="ECO:0000313" key="1">
    <source>
        <dbReference type="EMBL" id="MCO1333200.1"/>
    </source>
</evidence>
<dbReference type="AlphaFoldDB" id="A0A9X2ELF6"/>
<comment type="caution">
    <text evidence="1">The sequence shown here is derived from an EMBL/GenBank/DDBJ whole genome shotgun (WGS) entry which is preliminary data.</text>
</comment>
<reference evidence="1" key="1">
    <citation type="journal article" date="2022" name="Arch. Microbiol.">
        <title>Microbulbifer okhotskensis sp. nov., isolated from a deep bottom sediment of the Okhotsk Sea.</title>
        <authorList>
            <person name="Romanenko L."/>
            <person name="Kurilenko V."/>
            <person name="Otstavnykh N."/>
            <person name="Velansky P."/>
            <person name="Isaeva M."/>
            <person name="Mikhailov V."/>
        </authorList>
    </citation>
    <scope>NUCLEOTIDE SEQUENCE</scope>
    <source>
        <strain evidence="1">OS29</strain>
    </source>
</reference>
<gene>
    <name evidence="1" type="ORF">MO867_02495</name>
</gene>